<dbReference type="RefSeq" id="WP_345363543.1">
    <property type="nucleotide sequence ID" value="NZ_BAABHJ010000027.1"/>
</dbReference>
<organism evidence="1 2">
    <name type="scientific">Actinoallomurus liliacearum</name>
    <dbReference type="NCBI Taxonomy" id="1080073"/>
    <lineage>
        <taxon>Bacteria</taxon>
        <taxon>Bacillati</taxon>
        <taxon>Actinomycetota</taxon>
        <taxon>Actinomycetes</taxon>
        <taxon>Streptosporangiales</taxon>
        <taxon>Thermomonosporaceae</taxon>
        <taxon>Actinoallomurus</taxon>
    </lineage>
</organism>
<name>A0ABP8TS72_9ACTN</name>
<sequence>MARNGGGPYDEILYLTAGLADLVTGGLRGAARRLPGLAEVREELRARGELAVRRTGPEPESHMEVLARRVAERGADD</sequence>
<reference evidence="2" key="1">
    <citation type="journal article" date="2019" name="Int. J. Syst. Evol. Microbiol.">
        <title>The Global Catalogue of Microorganisms (GCM) 10K type strain sequencing project: providing services to taxonomists for standard genome sequencing and annotation.</title>
        <authorList>
            <consortium name="The Broad Institute Genomics Platform"/>
            <consortium name="The Broad Institute Genome Sequencing Center for Infectious Disease"/>
            <person name="Wu L."/>
            <person name="Ma J."/>
        </authorList>
    </citation>
    <scope>NUCLEOTIDE SEQUENCE [LARGE SCALE GENOMIC DNA]</scope>
    <source>
        <strain evidence="2">JCM 17938</strain>
    </source>
</reference>
<evidence type="ECO:0000313" key="1">
    <source>
        <dbReference type="EMBL" id="GAA4615220.1"/>
    </source>
</evidence>
<keyword evidence="2" id="KW-1185">Reference proteome</keyword>
<gene>
    <name evidence="1" type="ORF">GCM10023195_66930</name>
</gene>
<dbReference type="EMBL" id="BAABHJ010000027">
    <property type="protein sequence ID" value="GAA4615220.1"/>
    <property type="molecule type" value="Genomic_DNA"/>
</dbReference>
<evidence type="ECO:0008006" key="3">
    <source>
        <dbReference type="Google" id="ProtNLM"/>
    </source>
</evidence>
<protein>
    <recommendedName>
        <fullName evidence="3">Polyprenyl synthetase</fullName>
    </recommendedName>
</protein>
<comment type="caution">
    <text evidence="1">The sequence shown here is derived from an EMBL/GenBank/DDBJ whole genome shotgun (WGS) entry which is preliminary data.</text>
</comment>
<evidence type="ECO:0000313" key="2">
    <source>
        <dbReference type="Proteomes" id="UP001500212"/>
    </source>
</evidence>
<proteinExistence type="predicted"/>
<dbReference type="Proteomes" id="UP001500212">
    <property type="component" value="Unassembled WGS sequence"/>
</dbReference>
<accession>A0ABP8TS72</accession>